<gene>
    <name evidence="1" type="ORF">HXX08_11210</name>
    <name evidence="2" type="ORF">OZ401_001584</name>
</gene>
<accession>A0A8T7LZI0</accession>
<dbReference type="RefSeq" id="WP_341467690.1">
    <property type="nucleotide sequence ID" value="NZ_CP128399.1"/>
</dbReference>
<dbReference type="AlphaFoldDB" id="A0A8T7LZI0"/>
<keyword evidence="4" id="KW-1185">Reference proteome</keyword>
<reference evidence="1 3" key="1">
    <citation type="submission" date="2020-06" db="EMBL/GenBank/DDBJ databases">
        <title>Anoxygenic phototrophic Chloroflexota member uses a Type I reaction center.</title>
        <authorList>
            <person name="Tsuji J.M."/>
            <person name="Shaw N.A."/>
            <person name="Nagashima S."/>
            <person name="Venkiteswaran J."/>
            <person name="Schiff S.L."/>
            <person name="Hanada S."/>
            <person name="Tank M."/>
            <person name="Neufeld J.D."/>
        </authorList>
    </citation>
    <scope>NUCLEOTIDE SEQUENCE [LARGE SCALE GENOMIC DNA]</scope>
    <source>
        <strain evidence="1">L227-S17</strain>
    </source>
</reference>
<organism evidence="1 3">
    <name type="scientific">Candidatus Chlorohelix allophototropha</name>
    <dbReference type="NCBI Taxonomy" id="3003348"/>
    <lineage>
        <taxon>Bacteria</taxon>
        <taxon>Bacillati</taxon>
        <taxon>Chloroflexota</taxon>
        <taxon>Chloroflexia</taxon>
        <taxon>Candidatus Chloroheliales</taxon>
        <taxon>Candidatus Chloroheliaceae</taxon>
        <taxon>Candidatus Chlorohelix</taxon>
    </lineage>
</organism>
<dbReference type="EMBL" id="CP128399">
    <property type="protein sequence ID" value="WJW65805.1"/>
    <property type="molecule type" value="Genomic_DNA"/>
</dbReference>
<evidence type="ECO:0000313" key="1">
    <source>
        <dbReference type="EMBL" id="NWJ46437.1"/>
    </source>
</evidence>
<name>A0A8T7LZI0_9CHLR</name>
<sequence length="117" mass="13320">MKQTAYCAECGMPIGKKEDEGLGCENHVMLTRIEFEANVTDMAKRLLQAQPSGNVFWKTSLDVTQQDVEQIVSKWLALVLDEIKDYAVWFATNPNSQHGSMFLAAQAEYFDRKELEK</sequence>
<protein>
    <submittedName>
        <fullName evidence="1">Uncharacterized protein</fullName>
    </submittedName>
</protein>
<evidence type="ECO:0000313" key="2">
    <source>
        <dbReference type="EMBL" id="WJW65805.1"/>
    </source>
</evidence>
<evidence type="ECO:0000313" key="4">
    <source>
        <dbReference type="Proteomes" id="UP001431572"/>
    </source>
</evidence>
<dbReference type="Proteomes" id="UP000521676">
    <property type="component" value="Unassembled WGS sequence"/>
</dbReference>
<dbReference type="EMBL" id="JACATZ010000001">
    <property type="protein sequence ID" value="NWJ46437.1"/>
    <property type="molecule type" value="Genomic_DNA"/>
</dbReference>
<evidence type="ECO:0000313" key="3">
    <source>
        <dbReference type="Proteomes" id="UP000521676"/>
    </source>
</evidence>
<reference evidence="2" key="2">
    <citation type="journal article" date="2024" name="Nature">
        <title>Anoxygenic phototroph of the Chloroflexota uses a type I reaction centre.</title>
        <authorList>
            <person name="Tsuji J.M."/>
            <person name="Shaw N.A."/>
            <person name="Nagashima S."/>
            <person name="Venkiteswaran J.J."/>
            <person name="Schiff S.L."/>
            <person name="Watanabe T."/>
            <person name="Fukui M."/>
            <person name="Hanada S."/>
            <person name="Tank M."/>
            <person name="Neufeld J.D."/>
        </authorList>
    </citation>
    <scope>NUCLEOTIDE SEQUENCE</scope>
    <source>
        <strain evidence="2">L227-S17</strain>
    </source>
</reference>
<dbReference type="Proteomes" id="UP001431572">
    <property type="component" value="Chromosome 1"/>
</dbReference>
<proteinExistence type="predicted"/>